<sequence>MRVLPLPLRFAAAPLARWHVLLALLLAGLVLVLGGCAALTGPRVVSVSEAQLAQRIAEQFPVRRRYLELFDLTLSAPRVRLIPAENRVGTRMDFALGDFWGDSRRFDGALSLSYGLRFEPSDASVRMTDVRVEAFDVPRLSGPMANQAQRLGALVAEHLLNDFSLHRFKPEDLQSAQRLGLRPGVLKVVPGGLQLELTSPSH</sequence>
<organism evidence="1 2">
    <name type="scientific">Hydrogenophaga atypica</name>
    <dbReference type="NCBI Taxonomy" id="249409"/>
    <lineage>
        <taxon>Bacteria</taxon>
        <taxon>Pseudomonadati</taxon>
        <taxon>Pseudomonadota</taxon>
        <taxon>Betaproteobacteria</taxon>
        <taxon>Burkholderiales</taxon>
        <taxon>Comamonadaceae</taxon>
        <taxon>Hydrogenophaga</taxon>
    </lineage>
</organism>
<accession>A0ABW2QJQ6</accession>
<evidence type="ECO:0000313" key="2">
    <source>
        <dbReference type="Proteomes" id="UP001596501"/>
    </source>
</evidence>
<name>A0ABW2QJQ6_9BURK</name>
<gene>
    <name evidence="1" type="ORF">ACFQPB_08295</name>
</gene>
<comment type="caution">
    <text evidence="1">The sequence shown here is derived from an EMBL/GenBank/DDBJ whole genome shotgun (WGS) entry which is preliminary data.</text>
</comment>
<evidence type="ECO:0000313" key="1">
    <source>
        <dbReference type="EMBL" id="MFC7408857.1"/>
    </source>
</evidence>
<dbReference type="RefSeq" id="WP_382221754.1">
    <property type="nucleotide sequence ID" value="NZ_JBHTCA010000004.1"/>
</dbReference>
<proteinExistence type="predicted"/>
<evidence type="ECO:0008006" key="3">
    <source>
        <dbReference type="Google" id="ProtNLM"/>
    </source>
</evidence>
<reference evidence="2" key="1">
    <citation type="journal article" date="2019" name="Int. J. Syst. Evol. Microbiol.">
        <title>The Global Catalogue of Microorganisms (GCM) 10K type strain sequencing project: providing services to taxonomists for standard genome sequencing and annotation.</title>
        <authorList>
            <consortium name="The Broad Institute Genomics Platform"/>
            <consortium name="The Broad Institute Genome Sequencing Center for Infectious Disease"/>
            <person name="Wu L."/>
            <person name="Ma J."/>
        </authorList>
    </citation>
    <scope>NUCLEOTIDE SEQUENCE [LARGE SCALE GENOMIC DNA]</scope>
    <source>
        <strain evidence="2">CGMCC 1.12371</strain>
    </source>
</reference>
<dbReference type="Gene3D" id="3.15.10.40">
    <property type="entry name" value="Uncharacterised protein PF07273, DUF1439"/>
    <property type="match status" value="1"/>
</dbReference>
<protein>
    <recommendedName>
        <fullName evidence="3">DUF1439 domain-containing protein</fullName>
    </recommendedName>
</protein>
<keyword evidence="2" id="KW-1185">Reference proteome</keyword>
<dbReference type="EMBL" id="JBHTCA010000004">
    <property type="protein sequence ID" value="MFC7408857.1"/>
    <property type="molecule type" value="Genomic_DNA"/>
</dbReference>
<dbReference type="Proteomes" id="UP001596501">
    <property type="component" value="Unassembled WGS sequence"/>
</dbReference>